<dbReference type="PROSITE" id="PS51918">
    <property type="entry name" value="RADICAL_SAM"/>
    <property type="match status" value="1"/>
</dbReference>
<dbReference type="EC" id="1.3.98.3" evidence="8"/>
<reference evidence="8" key="1">
    <citation type="submission" date="2023-07" db="EMBL/GenBank/DDBJ databases">
        <title>Genomic Encyclopedia of Type Strains, Phase IV (KMG-IV): sequencing the most valuable type-strain genomes for metagenomic binning, comparative biology and taxonomic classification.</title>
        <authorList>
            <person name="Goeker M."/>
        </authorList>
    </citation>
    <scope>NUCLEOTIDE SEQUENCE</scope>
    <source>
        <strain evidence="8">DSM 26174</strain>
    </source>
</reference>
<evidence type="ECO:0000256" key="5">
    <source>
        <dbReference type="ARBA" id="ARBA00023014"/>
    </source>
</evidence>
<dbReference type="SUPFAM" id="SSF102114">
    <property type="entry name" value="Radical SAM enzymes"/>
    <property type="match status" value="1"/>
</dbReference>
<keyword evidence="3" id="KW-0479">Metal-binding</keyword>
<dbReference type="SFLD" id="SFLDS00029">
    <property type="entry name" value="Radical_SAM"/>
    <property type="match status" value="1"/>
</dbReference>
<dbReference type="EMBL" id="JAVDQD010000001">
    <property type="protein sequence ID" value="MDR6238023.1"/>
    <property type="molecule type" value="Genomic_DNA"/>
</dbReference>
<evidence type="ECO:0000256" key="4">
    <source>
        <dbReference type="ARBA" id="ARBA00023004"/>
    </source>
</evidence>
<dbReference type="RefSeq" id="WP_309937494.1">
    <property type="nucleotide sequence ID" value="NZ_AP025305.1"/>
</dbReference>
<evidence type="ECO:0000313" key="8">
    <source>
        <dbReference type="EMBL" id="MDR6238023.1"/>
    </source>
</evidence>
<organism evidence="8 9">
    <name type="scientific">Aureibacter tunicatorum</name>
    <dbReference type="NCBI Taxonomy" id="866807"/>
    <lineage>
        <taxon>Bacteria</taxon>
        <taxon>Pseudomonadati</taxon>
        <taxon>Bacteroidota</taxon>
        <taxon>Cytophagia</taxon>
        <taxon>Cytophagales</taxon>
        <taxon>Persicobacteraceae</taxon>
        <taxon>Aureibacter</taxon>
    </lineage>
</organism>
<protein>
    <submittedName>
        <fullName evidence="8">Oxygen-independent coproporphyrinogen-3 oxidase</fullName>
        <ecNumber evidence="8">1.3.98.3</ecNumber>
    </submittedName>
</protein>
<dbReference type="SMART" id="SM00729">
    <property type="entry name" value="Elp3"/>
    <property type="match status" value="1"/>
</dbReference>
<evidence type="ECO:0000313" key="9">
    <source>
        <dbReference type="Proteomes" id="UP001185092"/>
    </source>
</evidence>
<dbReference type="GO" id="GO:0051539">
    <property type="term" value="F:4 iron, 4 sulfur cluster binding"/>
    <property type="evidence" value="ECO:0007669"/>
    <property type="project" value="TreeGrafter"/>
</dbReference>
<evidence type="ECO:0000256" key="2">
    <source>
        <dbReference type="ARBA" id="ARBA00022691"/>
    </source>
</evidence>
<dbReference type="GO" id="GO:0005737">
    <property type="term" value="C:cytoplasm"/>
    <property type="evidence" value="ECO:0007669"/>
    <property type="project" value="TreeGrafter"/>
</dbReference>
<keyword evidence="8" id="KW-0560">Oxidoreductase</keyword>
<keyword evidence="2" id="KW-0949">S-adenosyl-L-methionine</keyword>
<dbReference type="SFLD" id="SFLDG01082">
    <property type="entry name" value="B12-binding_domain_containing"/>
    <property type="match status" value="1"/>
</dbReference>
<dbReference type="Proteomes" id="UP001185092">
    <property type="component" value="Unassembled WGS sequence"/>
</dbReference>
<evidence type="ECO:0000256" key="6">
    <source>
        <dbReference type="SAM" id="MobiDB-lite"/>
    </source>
</evidence>
<gene>
    <name evidence="8" type="ORF">HNQ88_000999</name>
</gene>
<dbReference type="GO" id="GO:0006779">
    <property type="term" value="P:porphyrin-containing compound biosynthetic process"/>
    <property type="evidence" value="ECO:0007669"/>
    <property type="project" value="TreeGrafter"/>
</dbReference>
<evidence type="ECO:0000259" key="7">
    <source>
        <dbReference type="PROSITE" id="PS51918"/>
    </source>
</evidence>
<proteinExistence type="predicted"/>
<dbReference type="InterPro" id="IPR013785">
    <property type="entry name" value="Aldolase_TIM"/>
</dbReference>
<dbReference type="GO" id="GO:0051989">
    <property type="term" value="F:coproporphyrinogen dehydrogenase activity"/>
    <property type="evidence" value="ECO:0007669"/>
    <property type="project" value="UniProtKB-EC"/>
</dbReference>
<keyword evidence="4" id="KW-0408">Iron</keyword>
<accession>A0AAE3XJY7</accession>
<dbReference type="Pfam" id="PF04055">
    <property type="entry name" value="Radical_SAM"/>
    <property type="match status" value="1"/>
</dbReference>
<dbReference type="PANTHER" id="PTHR13932">
    <property type="entry name" value="COPROPORPHYRINIGEN III OXIDASE"/>
    <property type="match status" value="1"/>
</dbReference>
<sequence>MMTKKDKHHSKEASSNHSHGMKAKATLDGLLSLLSQSPDKDRERAVYFHTPFCASRCTYCPFYKYTTLKSKGYDKHVIEMNNMLGKMPYIKEQPFEIFFFGGGTPTLLDDSSMKKVLTSFNENYAFADDYEFTVESTVRHLTDSKISLLKAHGVNRISLGIQAFDIKTRRMLGRPSSEELICEVVKKVQDSGMKLSIDLMYGLPGQTTTHFEEQVGKAIDFEPDNISMYRLQLIGDLPIAKMIQKGKLPNLPDKSFIARMQSAGIDVAASQGYTQWNIKNFSREKNAPCRYTQKTIKDRDLIPVGSSAGGKIGDYRLFSQVDYTIFSETLQNGILPYLHCMEKPRTVSETILGILEGMKIDKTALDYFLKSEAVNKSFERLLLEGWLKTFESGMKLTKKGVLEFEQLKHFFE</sequence>
<feature type="domain" description="Radical SAM core" evidence="7">
    <location>
        <begin position="38"/>
        <end position="268"/>
    </location>
</feature>
<dbReference type="SFLD" id="SFLDG01065">
    <property type="entry name" value="anaerobic_coproporphyrinogen-I"/>
    <property type="match status" value="1"/>
</dbReference>
<dbReference type="CDD" id="cd01335">
    <property type="entry name" value="Radical_SAM"/>
    <property type="match status" value="1"/>
</dbReference>
<feature type="region of interest" description="Disordered" evidence="6">
    <location>
        <begin position="1"/>
        <end position="20"/>
    </location>
</feature>
<dbReference type="InterPro" id="IPR007197">
    <property type="entry name" value="rSAM"/>
</dbReference>
<comment type="cofactor">
    <cofactor evidence="1">
        <name>[4Fe-4S] cluster</name>
        <dbReference type="ChEBI" id="CHEBI:49883"/>
    </cofactor>
</comment>
<dbReference type="InterPro" id="IPR034505">
    <property type="entry name" value="Coproporphyrinogen-III_oxidase"/>
</dbReference>
<dbReference type="GO" id="GO:0046872">
    <property type="term" value="F:metal ion binding"/>
    <property type="evidence" value="ECO:0007669"/>
    <property type="project" value="UniProtKB-KW"/>
</dbReference>
<comment type="caution">
    <text evidence="8">The sequence shown here is derived from an EMBL/GenBank/DDBJ whole genome shotgun (WGS) entry which is preliminary data.</text>
</comment>
<name>A0AAE3XJY7_9BACT</name>
<evidence type="ECO:0000256" key="3">
    <source>
        <dbReference type="ARBA" id="ARBA00022723"/>
    </source>
</evidence>
<keyword evidence="5" id="KW-0411">Iron-sulfur</keyword>
<dbReference type="PANTHER" id="PTHR13932:SF5">
    <property type="entry name" value="RADICAL S-ADENOSYL METHIONINE DOMAIN-CONTAINING PROTEIN 1, MITOCHONDRIAL"/>
    <property type="match status" value="1"/>
</dbReference>
<dbReference type="Gene3D" id="3.20.20.70">
    <property type="entry name" value="Aldolase class I"/>
    <property type="match status" value="1"/>
</dbReference>
<evidence type="ECO:0000256" key="1">
    <source>
        <dbReference type="ARBA" id="ARBA00001966"/>
    </source>
</evidence>
<dbReference type="InterPro" id="IPR006638">
    <property type="entry name" value="Elp3/MiaA/NifB-like_rSAM"/>
</dbReference>
<dbReference type="InterPro" id="IPR058240">
    <property type="entry name" value="rSAM_sf"/>
</dbReference>
<keyword evidence="9" id="KW-1185">Reference proteome</keyword>
<dbReference type="AlphaFoldDB" id="A0AAE3XJY7"/>